<dbReference type="SMART" id="SM00882">
    <property type="entry name" value="CoA_trans"/>
    <property type="match status" value="1"/>
</dbReference>
<evidence type="ECO:0000313" key="4">
    <source>
        <dbReference type="Proteomes" id="UP000196531"/>
    </source>
</evidence>
<protein>
    <submittedName>
        <fullName evidence="3">Succinyl-CoA--3-ketoacid-CoA transferase</fullName>
    </submittedName>
</protein>
<dbReference type="EMBL" id="MAAO01000010">
    <property type="protein sequence ID" value="OUR94861.1"/>
    <property type="molecule type" value="Genomic_DNA"/>
</dbReference>
<dbReference type="GO" id="GO:0008410">
    <property type="term" value="F:CoA-transferase activity"/>
    <property type="evidence" value="ECO:0007669"/>
    <property type="project" value="InterPro"/>
</dbReference>
<comment type="caution">
    <text evidence="3">The sequence shown here is derived from an EMBL/GenBank/DDBJ whole genome shotgun (WGS) entry which is preliminary data.</text>
</comment>
<evidence type="ECO:0000256" key="1">
    <source>
        <dbReference type="ARBA" id="ARBA00007047"/>
    </source>
</evidence>
<evidence type="ECO:0000313" key="3">
    <source>
        <dbReference type="EMBL" id="OUR94861.1"/>
    </source>
</evidence>
<sequence>MSWSKEEMAKKVVTLFTPDSSVNLGIGLPTLVAEHIPKDLDIMIHSENGVLGVKGRPNKEDVSPTLINAGKETISINKGASFFDSSLSFGMIRGGHIDYCVLGGMEVDTEKSLANWMIPGKKVTGMGGAMDLVNGSKSVIIMMTHFSKSGASKLLKQCTLPLTGLGVVDLVVTDHGVFKPNGSKFEIIELANEVKKEDLKDLKDLEIYI</sequence>
<dbReference type="PANTHER" id="PTHR13707">
    <property type="entry name" value="KETOACID-COENZYME A TRANSFERASE"/>
    <property type="match status" value="1"/>
</dbReference>
<dbReference type="Gene3D" id="3.40.1080.10">
    <property type="entry name" value="Glutaconate Coenzyme A-transferase"/>
    <property type="match status" value="1"/>
</dbReference>
<keyword evidence="2 3" id="KW-0808">Transferase</keyword>
<dbReference type="PANTHER" id="PTHR13707:SF57">
    <property type="entry name" value="SUCCINYL-COA:3-KETOACID COENZYME A TRANSFERASE SUBUNIT B-RELATED"/>
    <property type="match status" value="1"/>
</dbReference>
<dbReference type="AlphaFoldDB" id="A0A1Y5F471"/>
<evidence type="ECO:0000256" key="2">
    <source>
        <dbReference type="ARBA" id="ARBA00022679"/>
    </source>
</evidence>
<gene>
    <name evidence="3" type="ORF">A9Q84_17285</name>
</gene>
<dbReference type="NCBIfam" id="TIGR02428">
    <property type="entry name" value="pcaJ_scoB_fam"/>
    <property type="match status" value="1"/>
</dbReference>
<dbReference type="InterPro" id="IPR012791">
    <property type="entry name" value="3-oxoacid_CoA-transf_B"/>
</dbReference>
<accession>A0A1Y5F471</accession>
<dbReference type="InterPro" id="IPR037171">
    <property type="entry name" value="NagB/RpiA_transferase-like"/>
</dbReference>
<dbReference type="Proteomes" id="UP000196531">
    <property type="component" value="Unassembled WGS sequence"/>
</dbReference>
<comment type="similarity">
    <text evidence="1">Belongs to the 3-oxoacid CoA-transferase subunit B family.</text>
</comment>
<dbReference type="InterPro" id="IPR004165">
    <property type="entry name" value="CoA_trans_fam_I"/>
</dbReference>
<dbReference type="SUPFAM" id="SSF100950">
    <property type="entry name" value="NagB/RpiA/CoA transferase-like"/>
    <property type="match status" value="1"/>
</dbReference>
<dbReference type="Pfam" id="PF01144">
    <property type="entry name" value="CoA_trans"/>
    <property type="match status" value="1"/>
</dbReference>
<proteinExistence type="inferred from homology"/>
<organism evidence="3 4">
    <name type="scientific">Halobacteriovorax marinus</name>
    <dbReference type="NCBI Taxonomy" id="97084"/>
    <lineage>
        <taxon>Bacteria</taxon>
        <taxon>Pseudomonadati</taxon>
        <taxon>Bdellovibrionota</taxon>
        <taxon>Bacteriovoracia</taxon>
        <taxon>Bacteriovoracales</taxon>
        <taxon>Halobacteriovoraceae</taxon>
        <taxon>Halobacteriovorax</taxon>
    </lineage>
</organism>
<name>A0A1Y5F471_9BACT</name>
<reference evidence="4" key="1">
    <citation type="journal article" date="2017" name="Proc. Natl. Acad. Sci. U.S.A.">
        <title>Simulation of Deepwater Horizon oil plume reveals substrate specialization within a complex community of hydrocarbon-degraders.</title>
        <authorList>
            <person name="Hu P."/>
            <person name="Dubinsky E.A."/>
            <person name="Probst A.J."/>
            <person name="Wang J."/>
            <person name="Sieber C.M.K."/>
            <person name="Tom L.M."/>
            <person name="Gardinali P."/>
            <person name="Banfield J.F."/>
            <person name="Atlas R.M."/>
            <person name="Andersen G.L."/>
        </authorList>
    </citation>
    <scope>NUCLEOTIDE SEQUENCE [LARGE SCALE GENOMIC DNA]</scope>
</reference>